<dbReference type="PANTHER" id="PTHR48465">
    <property type="entry name" value="PROTEIN SSUH2 HOMOLOG"/>
    <property type="match status" value="1"/>
</dbReference>
<comment type="caution">
    <text evidence="1">The sequence shown here is derived from an EMBL/GenBank/DDBJ whole genome shotgun (WGS) entry which is preliminary data.</text>
</comment>
<evidence type="ECO:0008006" key="2">
    <source>
        <dbReference type="Google" id="ProtNLM"/>
    </source>
</evidence>
<evidence type="ECO:0000313" key="1">
    <source>
        <dbReference type="EMBL" id="GAI30506.1"/>
    </source>
</evidence>
<dbReference type="PANTHER" id="PTHR48465:SF1">
    <property type="entry name" value="PROTEIN SSUH2 HOMOLOG"/>
    <property type="match status" value="1"/>
</dbReference>
<sequence length="275" mass="30915">MTEELTNDSILQFFIAETKLINSLKIRLFHRQNLVKDIAIKNIDELIGLIIRADAESEFYERLFVERPQSFRRRIKFYDAAKPIRPTTFKNQVQNFPLIKTIGNKICDRCDGALNVTCTECLGETEVTCPECGGDGRCTSCGGSGDESCSCINDDDCIWCHGSGTVDCSSCSGGRCSNCNGDGKVTCPECYGTGLITCPKCEGEGSLVFYDKDVFTYVHQTIEEDVVDPFPDEIHRLYKSIRKKDEYDLDFNVLTKESVKDSFGFLNQQMQDKIV</sequence>
<gene>
    <name evidence="1" type="ORF">S06H3_28672</name>
</gene>
<dbReference type="AlphaFoldDB" id="X1NJW9"/>
<protein>
    <recommendedName>
        <fullName evidence="2">CR-type domain-containing protein</fullName>
    </recommendedName>
</protein>
<proteinExistence type="predicted"/>
<accession>X1NJW9</accession>
<organism evidence="1">
    <name type="scientific">marine sediment metagenome</name>
    <dbReference type="NCBI Taxonomy" id="412755"/>
    <lineage>
        <taxon>unclassified sequences</taxon>
        <taxon>metagenomes</taxon>
        <taxon>ecological metagenomes</taxon>
    </lineage>
</organism>
<name>X1NJW9_9ZZZZ</name>
<feature type="non-terminal residue" evidence="1">
    <location>
        <position position="275"/>
    </location>
</feature>
<reference evidence="1" key="1">
    <citation type="journal article" date="2014" name="Front. Microbiol.">
        <title>High frequency of phylogenetically diverse reductive dehalogenase-homologous genes in deep subseafloor sedimentary metagenomes.</title>
        <authorList>
            <person name="Kawai M."/>
            <person name="Futagami T."/>
            <person name="Toyoda A."/>
            <person name="Takaki Y."/>
            <person name="Nishi S."/>
            <person name="Hori S."/>
            <person name="Arai W."/>
            <person name="Tsubouchi T."/>
            <person name="Morono Y."/>
            <person name="Uchiyama I."/>
            <person name="Ito T."/>
            <person name="Fujiyama A."/>
            <person name="Inagaki F."/>
            <person name="Takami H."/>
        </authorList>
    </citation>
    <scope>NUCLEOTIDE SEQUENCE</scope>
    <source>
        <strain evidence="1">Expedition CK06-06</strain>
    </source>
</reference>
<dbReference type="InterPro" id="IPR052789">
    <property type="entry name" value="SSUH2_homolog"/>
</dbReference>
<dbReference type="EMBL" id="BARV01016750">
    <property type="protein sequence ID" value="GAI30506.1"/>
    <property type="molecule type" value="Genomic_DNA"/>
</dbReference>